<dbReference type="SMART" id="SM00357">
    <property type="entry name" value="CSP"/>
    <property type="match status" value="1"/>
</dbReference>
<feature type="compositionally biased region" description="Basic and acidic residues" evidence="9">
    <location>
        <begin position="258"/>
        <end position="272"/>
    </location>
</feature>
<dbReference type="EMBL" id="JAEHOH010000006">
    <property type="protein sequence ID" value="MBK0418429.1"/>
    <property type="molecule type" value="Genomic_DNA"/>
</dbReference>
<evidence type="ECO:0000256" key="3">
    <source>
        <dbReference type="ARBA" id="ARBA00022806"/>
    </source>
</evidence>
<feature type="compositionally biased region" description="Low complexity" evidence="9">
    <location>
        <begin position="102"/>
        <end position="126"/>
    </location>
</feature>
<dbReference type="GO" id="GO:0005524">
    <property type="term" value="F:ATP binding"/>
    <property type="evidence" value="ECO:0007669"/>
    <property type="project" value="UniProtKB-UniRule"/>
</dbReference>
<feature type="domain" description="Rho RNA-BD" evidence="10">
    <location>
        <begin position="364"/>
        <end position="441"/>
    </location>
</feature>
<protein>
    <recommendedName>
        <fullName evidence="7">Transcription termination factor Rho</fullName>
        <ecNumber evidence="7">3.6.4.-</ecNumber>
    </recommendedName>
    <alternativeName>
        <fullName evidence="7">ATP-dependent helicase Rho</fullName>
    </alternativeName>
</protein>
<dbReference type="GO" id="GO:0003723">
    <property type="term" value="F:RNA binding"/>
    <property type="evidence" value="ECO:0007669"/>
    <property type="project" value="UniProtKB-UniRule"/>
</dbReference>
<evidence type="ECO:0000256" key="8">
    <source>
        <dbReference type="PROSITE-ProRule" id="PRU01203"/>
    </source>
</evidence>
<comment type="caution">
    <text evidence="11">The sequence shown here is derived from an EMBL/GenBank/DDBJ whole genome shotgun (WGS) entry which is preliminary data.</text>
</comment>
<organism evidence="11 12">
    <name type="scientific">Leucobacter chromiisoli</name>
    <dbReference type="NCBI Taxonomy" id="2796471"/>
    <lineage>
        <taxon>Bacteria</taxon>
        <taxon>Bacillati</taxon>
        <taxon>Actinomycetota</taxon>
        <taxon>Actinomycetes</taxon>
        <taxon>Micrococcales</taxon>
        <taxon>Microbacteriaceae</taxon>
        <taxon>Leucobacter</taxon>
    </lineage>
</organism>
<dbReference type="EC" id="3.6.4.-" evidence="7"/>
<feature type="compositionally biased region" description="Low complexity" evidence="9">
    <location>
        <begin position="204"/>
        <end position="233"/>
    </location>
</feature>
<feature type="compositionally biased region" description="Basic and acidic residues" evidence="9">
    <location>
        <begin position="292"/>
        <end position="328"/>
    </location>
</feature>
<dbReference type="HAMAP" id="MF_01884">
    <property type="entry name" value="Rho"/>
    <property type="match status" value="1"/>
</dbReference>
<dbReference type="InterPro" id="IPR011129">
    <property type="entry name" value="CSD"/>
</dbReference>
<dbReference type="InterPro" id="IPR027417">
    <property type="entry name" value="P-loop_NTPase"/>
</dbReference>
<dbReference type="GO" id="GO:0006353">
    <property type="term" value="P:DNA-templated transcription termination"/>
    <property type="evidence" value="ECO:0007669"/>
    <property type="project" value="UniProtKB-UniRule"/>
</dbReference>
<feature type="compositionally biased region" description="Basic residues" evidence="9">
    <location>
        <begin position="338"/>
        <end position="348"/>
    </location>
</feature>
<name>A0A934UTI1_9MICO</name>
<keyword evidence="3 7" id="KW-0347">Helicase</keyword>
<feature type="compositionally biased region" description="Low complexity" evidence="9">
    <location>
        <begin position="148"/>
        <end position="177"/>
    </location>
</feature>
<dbReference type="PANTHER" id="PTHR46425:SF1">
    <property type="entry name" value="TRANSCRIPTION TERMINATION FACTOR RHO"/>
    <property type="match status" value="1"/>
</dbReference>
<reference evidence="11" key="1">
    <citation type="submission" date="2020-12" db="EMBL/GenBank/DDBJ databases">
        <title>Leucobacter sp. CAS1, isolated from Chromium sludge.</title>
        <authorList>
            <person name="Xu Z."/>
        </authorList>
    </citation>
    <scope>NUCLEOTIDE SEQUENCE</scope>
    <source>
        <strain evidence="11">CSA1</strain>
    </source>
</reference>
<dbReference type="SMART" id="SM00382">
    <property type="entry name" value="AAA"/>
    <property type="match status" value="1"/>
</dbReference>
<dbReference type="PANTHER" id="PTHR46425">
    <property type="entry name" value="TRANSCRIPTION TERMINATION FACTOR RHO"/>
    <property type="match status" value="1"/>
</dbReference>
<evidence type="ECO:0000313" key="12">
    <source>
        <dbReference type="Proteomes" id="UP000608530"/>
    </source>
</evidence>
<dbReference type="RefSeq" id="WP_200114555.1">
    <property type="nucleotide sequence ID" value="NZ_JAEHOH010000006.1"/>
</dbReference>
<accession>A0A934UTI1</accession>
<gene>
    <name evidence="7 11" type="primary">rho</name>
    <name evidence="11" type="ORF">JD276_05200</name>
</gene>
<evidence type="ECO:0000256" key="4">
    <source>
        <dbReference type="ARBA" id="ARBA00022884"/>
    </source>
</evidence>
<comment type="subunit">
    <text evidence="7">Homohexamer. The homohexamer assembles into an open ring structure.</text>
</comment>
<evidence type="ECO:0000256" key="7">
    <source>
        <dbReference type="HAMAP-Rule" id="MF_01884"/>
    </source>
</evidence>
<dbReference type="NCBIfam" id="NF006886">
    <property type="entry name" value="PRK09376.1"/>
    <property type="match status" value="1"/>
</dbReference>
<feature type="compositionally biased region" description="Low complexity" evidence="9">
    <location>
        <begin position="35"/>
        <end position="83"/>
    </location>
</feature>
<evidence type="ECO:0000313" key="11">
    <source>
        <dbReference type="EMBL" id="MBK0418429.1"/>
    </source>
</evidence>
<evidence type="ECO:0000256" key="9">
    <source>
        <dbReference type="SAM" id="MobiDB-lite"/>
    </source>
</evidence>
<dbReference type="GO" id="GO:0008186">
    <property type="term" value="F:ATP-dependent activity, acting on RNA"/>
    <property type="evidence" value="ECO:0007669"/>
    <property type="project" value="InterPro"/>
</dbReference>
<keyword evidence="4 7" id="KW-0694">RNA-binding</keyword>
<dbReference type="SUPFAM" id="SSF50249">
    <property type="entry name" value="Nucleic acid-binding proteins"/>
    <property type="match status" value="1"/>
</dbReference>
<keyword evidence="6 7" id="KW-0804">Transcription</keyword>
<dbReference type="InterPro" id="IPR003593">
    <property type="entry name" value="AAA+_ATPase"/>
</dbReference>
<dbReference type="InterPro" id="IPR004665">
    <property type="entry name" value="Term_rho"/>
</dbReference>
<feature type="region of interest" description="Disordered" evidence="9">
    <location>
        <begin position="1"/>
        <end position="354"/>
    </location>
</feature>
<dbReference type="CDD" id="cd04459">
    <property type="entry name" value="Rho_CSD"/>
    <property type="match status" value="1"/>
</dbReference>
<evidence type="ECO:0000256" key="2">
    <source>
        <dbReference type="ARBA" id="ARBA00022801"/>
    </source>
</evidence>
<dbReference type="Pfam" id="PF00006">
    <property type="entry name" value="ATP-synt_ab"/>
    <property type="match status" value="1"/>
</dbReference>
<dbReference type="Proteomes" id="UP000608530">
    <property type="component" value="Unassembled WGS sequence"/>
</dbReference>
<dbReference type="Gene3D" id="3.40.50.300">
    <property type="entry name" value="P-loop containing nucleotide triphosphate hydrolases"/>
    <property type="match status" value="1"/>
</dbReference>
<proteinExistence type="inferred from homology"/>
<dbReference type="InterPro" id="IPR012340">
    <property type="entry name" value="NA-bd_OB-fold"/>
</dbReference>
<feature type="binding site" evidence="7">
    <location>
        <position position="527"/>
    </location>
    <ligand>
        <name>ATP</name>
        <dbReference type="ChEBI" id="CHEBI:30616"/>
    </ligand>
</feature>
<dbReference type="InterPro" id="IPR011113">
    <property type="entry name" value="Rho_RNA-bd"/>
</dbReference>
<dbReference type="GO" id="GO:0016787">
    <property type="term" value="F:hydrolase activity"/>
    <property type="evidence" value="ECO:0007669"/>
    <property type="project" value="UniProtKB-KW"/>
</dbReference>
<sequence>MNVEQNSEETTAALAEGAATDTPTQAPARRRASRRVSTAAGATSESAAASAAPSEAAAPSADAAPAASGETAAPTAEDAAAEQAPKKRATRSRKKAAEDAPSDAPEPAAETDSAAAPTAEGDAPAEQAPKKRATRSRKKAAEPEAPEADAAAKPGETAADVAAAAAAETAASDAAEAIDAEPAKKTGRGRKTRASEAAKTAETADQQGEAASAGAGEQPAAEAGAKQEQPEGAPTGRRRRGRGQKSEAAENDAASAESAERADAGKSGDARAADGGQGSDGGKSQDNAKGAENGKGRDGGRSKGRENGKQQEGGRSEKEERSEGERNGKNASESSRSTRTRQRDRKRRGQNDELEPEIAEDDVLLPVAGILDVLDNYAFVRTTGYLPGTSDVYVSLGQVKKYGLRRGDAVVGAIRQPREGEGGGRQKYNAIVKIDAINGRAVEDDQKRLDFAELTPLYPQEPLRLESAPERRTQRVIDLIAPLGKGQRALLTGPRGTGKSAMLREIAEGVSANAPDAHLMVVLVDERPEEVTDLQRTVKGEVVASTFDRAAEDHITVAELAVERAKRLVELGHDVVVLLDSLTALGHAYAQSAQGTGRGGGDRFETVALHPVKKLLGAARNIENGGSLTIVATALTKTGSETDEAILRELVGTANSRLRLSRKLAEKRLFPAIKLAESSTDREDLLLGEAELRATGALRRDLGGESAADALGSLLKRVGETSSNTVVLHTRAQAGGAS</sequence>
<keyword evidence="5 7" id="KW-0805">Transcription regulation</keyword>
<keyword evidence="7" id="KW-0067">ATP-binding</keyword>
<comment type="similarity">
    <text evidence="7 8">Belongs to the Rho family.</text>
</comment>
<comment type="function">
    <text evidence="7">Facilitates transcription termination by a mechanism that involves Rho binding to the nascent RNA, activation of Rho's RNA-dependent ATPase activity, and release of the mRNA from the DNA template.</text>
</comment>
<dbReference type="SUPFAM" id="SSF52540">
    <property type="entry name" value="P-loop containing nucleoside triphosphate hydrolases"/>
    <property type="match status" value="1"/>
</dbReference>
<dbReference type="Gene3D" id="2.40.50.140">
    <property type="entry name" value="Nucleic acid-binding proteins"/>
    <property type="match status" value="1"/>
</dbReference>
<evidence type="ECO:0000256" key="6">
    <source>
        <dbReference type="ARBA" id="ARBA00023163"/>
    </source>
</evidence>
<keyword evidence="1 7" id="KW-0806">Transcription termination</keyword>
<feature type="binding site" evidence="7">
    <location>
        <begin position="484"/>
        <end position="489"/>
    </location>
    <ligand>
        <name>ATP</name>
        <dbReference type="ChEBI" id="CHEBI:30616"/>
    </ligand>
</feature>
<dbReference type="InterPro" id="IPR000194">
    <property type="entry name" value="ATPase_F1/V1/A1_a/bsu_nucl-bd"/>
</dbReference>
<keyword evidence="7" id="KW-0547">Nucleotide-binding</keyword>
<feature type="compositionally biased region" description="Low complexity" evidence="9">
    <location>
        <begin position="8"/>
        <end position="27"/>
    </location>
</feature>
<keyword evidence="2 7" id="KW-0378">Hydrolase</keyword>
<keyword evidence="12" id="KW-1185">Reference proteome</keyword>
<comment type="caution">
    <text evidence="7">Lacks conserved residue(s) required for the propagation of feature annotation.</text>
</comment>
<evidence type="ECO:0000259" key="10">
    <source>
        <dbReference type="PROSITE" id="PS51856"/>
    </source>
</evidence>
<dbReference type="PROSITE" id="PS51856">
    <property type="entry name" value="RHO_RNA_BD"/>
    <property type="match status" value="1"/>
</dbReference>
<evidence type="ECO:0000256" key="5">
    <source>
        <dbReference type="ARBA" id="ARBA00023015"/>
    </source>
</evidence>
<dbReference type="AlphaFoldDB" id="A0A934UTI1"/>
<dbReference type="Pfam" id="PF07497">
    <property type="entry name" value="Rho_RNA_bind"/>
    <property type="match status" value="1"/>
</dbReference>
<evidence type="ECO:0000256" key="1">
    <source>
        <dbReference type="ARBA" id="ARBA00022472"/>
    </source>
</evidence>
<dbReference type="GO" id="GO:0004386">
    <property type="term" value="F:helicase activity"/>
    <property type="evidence" value="ECO:0007669"/>
    <property type="project" value="UniProtKB-UniRule"/>
</dbReference>